<keyword evidence="3" id="KW-1185">Reference proteome</keyword>
<gene>
    <name evidence="2" type="ORF">FA13DRAFT_1724228</name>
</gene>
<feature type="region of interest" description="Disordered" evidence="1">
    <location>
        <begin position="1"/>
        <end position="30"/>
    </location>
</feature>
<dbReference type="Proteomes" id="UP000298030">
    <property type="component" value="Unassembled WGS sequence"/>
</dbReference>
<reference evidence="2 3" key="1">
    <citation type="journal article" date="2019" name="Nat. Ecol. Evol.">
        <title>Megaphylogeny resolves global patterns of mushroom evolution.</title>
        <authorList>
            <person name="Varga T."/>
            <person name="Krizsan K."/>
            <person name="Foldi C."/>
            <person name="Dima B."/>
            <person name="Sanchez-Garcia M."/>
            <person name="Sanchez-Ramirez S."/>
            <person name="Szollosi G.J."/>
            <person name="Szarkandi J.G."/>
            <person name="Papp V."/>
            <person name="Albert L."/>
            <person name="Andreopoulos W."/>
            <person name="Angelini C."/>
            <person name="Antonin V."/>
            <person name="Barry K.W."/>
            <person name="Bougher N.L."/>
            <person name="Buchanan P."/>
            <person name="Buyck B."/>
            <person name="Bense V."/>
            <person name="Catcheside P."/>
            <person name="Chovatia M."/>
            <person name="Cooper J."/>
            <person name="Damon W."/>
            <person name="Desjardin D."/>
            <person name="Finy P."/>
            <person name="Geml J."/>
            <person name="Haridas S."/>
            <person name="Hughes K."/>
            <person name="Justo A."/>
            <person name="Karasinski D."/>
            <person name="Kautmanova I."/>
            <person name="Kiss B."/>
            <person name="Kocsube S."/>
            <person name="Kotiranta H."/>
            <person name="LaButti K.M."/>
            <person name="Lechner B.E."/>
            <person name="Liimatainen K."/>
            <person name="Lipzen A."/>
            <person name="Lukacs Z."/>
            <person name="Mihaltcheva S."/>
            <person name="Morgado L.N."/>
            <person name="Niskanen T."/>
            <person name="Noordeloos M.E."/>
            <person name="Ohm R.A."/>
            <person name="Ortiz-Santana B."/>
            <person name="Ovrebo C."/>
            <person name="Racz N."/>
            <person name="Riley R."/>
            <person name="Savchenko A."/>
            <person name="Shiryaev A."/>
            <person name="Soop K."/>
            <person name="Spirin V."/>
            <person name="Szebenyi C."/>
            <person name="Tomsovsky M."/>
            <person name="Tulloss R.E."/>
            <person name="Uehling J."/>
            <person name="Grigoriev I.V."/>
            <person name="Vagvolgyi C."/>
            <person name="Papp T."/>
            <person name="Martin F.M."/>
            <person name="Miettinen O."/>
            <person name="Hibbett D.S."/>
            <person name="Nagy L.G."/>
        </authorList>
    </citation>
    <scope>NUCLEOTIDE SEQUENCE [LARGE SCALE GENOMIC DNA]</scope>
    <source>
        <strain evidence="2 3">FP101781</strain>
    </source>
</reference>
<evidence type="ECO:0000256" key="1">
    <source>
        <dbReference type="SAM" id="MobiDB-lite"/>
    </source>
</evidence>
<name>A0A4Y7U0N8_COPMI</name>
<accession>A0A4Y7U0N8</accession>
<evidence type="ECO:0000313" key="3">
    <source>
        <dbReference type="Proteomes" id="UP000298030"/>
    </source>
</evidence>
<protein>
    <submittedName>
        <fullName evidence="2">Uncharacterized protein</fullName>
    </submittedName>
</protein>
<comment type="caution">
    <text evidence="2">The sequence shown here is derived from an EMBL/GenBank/DDBJ whole genome shotgun (WGS) entry which is preliminary data.</text>
</comment>
<dbReference type="EMBL" id="QPFP01000001">
    <property type="protein sequence ID" value="TEB40007.1"/>
    <property type="molecule type" value="Genomic_DNA"/>
</dbReference>
<organism evidence="2 3">
    <name type="scientific">Coprinellus micaceus</name>
    <name type="common">Glistening ink-cap mushroom</name>
    <name type="synonym">Coprinus micaceus</name>
    <dbReference type="NCBI Taxonomy" id="71717"/>
    <lineage>
        <taxon>Eukaryota</taxon>
        <taxon>Fungi</taxon>
        <taxon>Dikarya</taxon>
        <taxon>Basidiomycota</taxon>
        <taxon>Agaricomycotina</taxon>
        <taxon>Agaricomycetes</taxon>
        <taxon>Agaricomycetidae</taxon>
        <taxon>Agaricales</taxon>
        <taxon>Agaricineae</taxon>
        <taxon>Psathyrellaceae</taxon>
        <taxon>Coprinellus</taxon>
    </lineage>
</organism>
<sequence>MCVPVRLGEQSSRVLEESRQTTNRLPMTPLGPVCNKLYHPPQFRLPSQPPLVGYTSTLRRW</sequence>
<evidence type="ECO:0000313" key="2">
    <source>
        <dbReference type="EMBL" id="TEB40007.1"/>
    </source>
</evidence>
<proteinExistence type="predicted"/>
<dbReference type="AlphaFoldDB" id="A0A4Y7U0N8"/>